<comment type="caution">
    <text evidence="1">The sequence shown here is derived from an EMBL/GenBank/DDBJ whole genome shotgun (WGS) entry which is preliminary data.</text>
</comment>
<sequence length="736" mass="82285">MQQLPHIPSPRQPLPPVSSTAIPYRTVEPFLQRIAYLEDKIVIGEATSKAENVRLEDELDEVYVSLRRTNDDLRELKAENSRGRGDGVRLPHHNQNQPSGDAWQTSSGTAHDRPTRAEFQDHHQQEIQRITVLADQGTRAAQRWRTRSDQLERDCSTLGMEHRATLLQNKQALAQRDAAWEKATKAEGRVSELQKSRDHLEETLRRERSERNKERDVADRTIQMAQDKLNGQEEKKMQLLAQIQGYSTKTDALEMTLADSITARHIGDETIELLQTETSRLAGDIRMTAHDFKLLINELQSSKLNLHSGLRDLEATNDQLTNALKASRTEIQELTAAKEQLQTEASAKAEQVQWLQGRVEELSKDLTEAHTEKEDVEGELEQMQYEKNTLQARLQSAITRLQETESDLEDLREDLDAQRVEMWVTERDAHDEAGKKTGDSPASGVKLTLSQGQQLQEAAVGTSAKEGFVVQSDSGIARLSTDQQTRSTAQPFGLPNFKPSIHANIAGFLAGANAYGSLARYNAVSRVVRNATSPVLYETLILDRDDSEAVNFGDRGEGFALWRHTRYLFLSDSNEEQLLALAACQSPDDADSAPLQTLFPDLRFHLTWDEHTIDEADSQSAEPAHICKRRLEMHGAVESTILHDLLTTLPLRMPSCGKGGAMDVRWHSNARLLNGCLVDPVVRYYRGRAGGLAVHVDFGTSGAGGNRAAVRDLMALLSKMVQEAQIRVDVKEMDGP</sequence>
<evidence type="ECO:0000313" key="1">
    <source>
        <dbReference type="EMBL" id="KAJ9106690.1"/>
    </source>
</evidence>
<gene>
    <name evidence="1" type="ORF">QFC20_004021</name>
</gene>
<name>A0ACC2W4K8_9TREE</name>
<dbReference type="EMBL" id="JASBWS010000042">
    <property type="protein sequence ID" value="KAJ9106690.1"/>
    <property type="molecule type" value="Genomic_DNA"/>
</dbReference>
<reference evidence="1" key="1">
    <citation type="submission" date="2023-04" db="EMBL/GenBank/DDBJ databases">
        <title>Draft Genome sequencing of Naganishia species isolated from polar environments using Oxford Nanopore Technology.</title>
        <authorList>
            <person name="Leo P."/>
            <person name="Venkateswaran K."/>
        </authorList>
    </citation>
    <scope>NUCLEOTIDE SEQUENCE</scope>
    <source>
        <strain evidence="1">MNA-CCFEE 5262</strain>
    </source>
</reference>
<accession>A0ACC2W4K8</accession>
<organism evidence="1 2">
    <name type="scientific">Naganishia adeliensis</name>
    <dbReference type="NCBI Taxonomy" id="92952"/>
    <lineage>
        <taxon>Eukaryota</taxon>
        <taxon>Fungi</taxon>
        <taxon>Dikarya</taxon>
        <taxon>Basidiomycota</taxon>
        <taxon>Agaricomycotina</taxon>
        <taxon>Tremellomycetes</taxon>
        <taxon>Filobasidiales</taxon>
        <taxon>Filobasidiaceae</taxon>
        <taxon>Naganishia</taxon>
    </lineage>
</organism>
<dbReference type="Proteomes" id="UP001230649">
    <property type="component" value="Unassembled WGS sequence"/>
</dbReference>
<proteinExistence type="predicted"/>
<protein>
    <submittedName>
        <fullName evidence="1">Uncharacterized protein</fullName>
    </submittedName>
</protein>
<evidence type="ECO:0000313" key="2">
    <source>
        <dbReference type="Proteomes" id="UP001230649"/>
    </source>
</evidence>
<keyword evidence="2" id="KW-1185">Reference proteome</keyword>